<evidence type="ECO:0000313" key="4">
    <source>
        <dbReference type="Proteomes" id="UP001165060"/>
    </source>
</evidence>
<accession>A0ABQ6MS06</accession>
<proteinExistence type="predicted"/>
<dbReference type="Pfam" id="PF05406">
    <property type="entry name" value="WGR"/>
    <property type="match status" value="1"/>
</dbReference>
<evidence type="ECO:0000256" key="1">
    <source>
        <dbReference type="SAM" id="MobiDB-lite"/>
    </source>
</evidence>
<protein>
    <recommendedName>
        <fullName evidence="2">WGR domain-containing protein</fullName>
    </recommendedName>
</protein>
<name>A0ABQ6MS06_9STRA</name>
<feature type="domain" description="WGR" evidence="2">
    <location>
        <begin position="17"/>
        <end position="77"/>
    </location>
</feature>
<comment type="caution">
    <text evidence="3">The sequence shown here is derived from an EMBL/GenBank/DDBJ whole genome shotgun (WGS) entry which is preliminary data.</text>
</comment>
<gene>
    <name evidence="3" type="ORF">TeGR_g13708</name>
</gene>
<dbReference type="InterPro" id="IPR008893">
    <property type="entry name" value="WGR_domain"/>
</dbReference>
<sequence length="234" mass="25263">MTHFQLCNQYYEALNGKNDSGYDQHAFYEIEVLEAPADSGRWLALSRWGRIGTKGQQGALGGGAFASKALALDAAREKGQGLMAKRGYHVSIAGRKGYVAPPVREEGGGQENFYGKKFAKRDRSGGRGGGGGADGGAKKQRKPPSPQDKGKVAEEEAVGNADWVAEGKPGDLGEQYCPLPGCRWENDMNMPQNPQFVACENCGNEEIRVRAAPSYEEVYGLPSTLQDRPSSIFD</sequence>
<organism evidence="3 4">
    <name type="scientific">Tetraparma gracilis</name>
    <dbReference type="NCBI Taxonomy" id="2962635"/>
    <lineage>
        <taxon>Eukaryota</taxon>
        <taxon>Sar</taxon>
        <taxon>Stramenopiles</taxon>
        <taxon>Ochrophyta</taxon>
        <taxon>Bolidophyceae</taxon>
        <taxon>Parmales</taxon>
        <taxon>Triparmaceae</taxon>
        <taxon>Tetraparma</taxon>
    </lineage>
</organism>
<feature type="region of interest" description="Disordered" evidence="1">
    <location>
        <begin position="100"/>
        <end position="170"/>
    </location>
</feature>
<dbReference type="EMBL" id="BRYB01003127">
    <property type="protein sequence ID" value="GMI30987.1"/>
    <property type="molecule type" value="Genomic_DNA"/>
</dbReference>
<evidence type="ECO:0000313" key="3">
    <source>
        <dbReference type="EMBL" id="GMI30987.1"/>
    </source>
</evidence>
<dbReference type="Proteomes" id="UP001165060">
    <property type="component" value="Unassembled WGS sequence"/>
</dbReference>
<reference evidence="3 4" key="1">
    <citation type="journal article" date="2023" name="Commun. Biol.">
        <title>Genome analysis of Parmales, the sister group of diatoms, reveals the evolutionary specialization of diatoms from phago-mixotrophs to photoautotrophs.</title>
        <authorList>
            <person name="Ban H."/>
            <person name="Sato S."/>
            <person name="Yoshikawa S."/>
            <person name="Yamada K."/>
            <person name="Nakamura Y."/>
            <person name="Ichinomiya M."/>
            <person name="Sato N."/>
            <person name="Blanc-Mathieu R."/>
            <person name="Endo H."/>
            <person name="Kuwata A."/>
            <person name="Ogata H."/>
        </authorList>
    </citation>
    <scope>NUCLEOTIDE SEQUENCE [LARGE SCALE GENOMIC DNA]</scope>
</reference>
<feature type="compositionally biased region" description="Gly residues" evidence="1">
    <location>
        <begin position="126"/>
        <end position="135"/>
    </location>
</feature>
<dbReference type="InterPro" id="IPR036930">
    <property type="entry name" value="WGR_dom_sf"/>
</dbReference>
<dbReference type="SUPFAM" id="SSF142921">
    <property type="entry name" value="WGR domain-like"/>
    <property type="match status" value="1"/>
</dbReference>
<evidence type="ECO:0000259" key="2">
    <source>
        <dbReference type="Pfam" id="PF05406"/>
    </source>
</evidence>
<keyword evidence="4" id="KW-1185">Reference proteome</keyword>